<feature type="compositionally biased region" description="Acidic residues" evidence="1">
    <location>
        <begin position="291"/>
        <end position="301"/>
    </location>
</feature>
<keyword evidence="3" id="KW-1185">Reference proteome</keyword>
<name>A0A1B5Z904_TRISU</name>
<sequence>MFNAFHHYGDVMEVVIPAKRDKGGKRFGFARFDRVDNPREFEYTLDKIIIWRDKISVNISRFRRPDGNISISTQGVNFNSHPDSSTGQKQFHHVRMIEGNNYAQAVRSGSAARQDGGPKRALVTYEAAKEDMSRFKKAFIGVVVNSGMTYNIQNAFHAQGEIRPWNSKDVDIDRVAWLRIFGIPPNAWNDLFCGQVTKPWGTFLNTDDVTNKKLSMDVARILIRTLCQKVVDEFCDVIINGDVFHIRILEDSYGPMRIAVSQTQAHEGRVVNGESSEEDEEEEEQRRLVEVDDEERESEGEGENLLVLNSHVNANNSPNLKVDQVVDSVTVREFFKENSNSPIYFDANPINENLINADNLNFNEGGDVLEDLINVREGNQLGQESIIGGPGYDFIPLNMDTGGADKIMTKSVDLGRVHKPTSQSEGDSGGVVEHKGGVYSDGPRSVYKKLNRSPFVSSSKQKHSTQNNNNKSRQHRVPIIPSSANLRKQQLLSRSLSSRNCRTN</sequence>
<dbReference type="SUPFAM" id="SSF54928">
    <property type="entry name" value="RNA-binding domain, RBD"/>
    <property type="match status" value="1"/>
</dbReference>
<dbReference type="OrthoDB" id="1749483at2759"/>
<dbReference type="AlphaFoldDB" id="A0A1B5Z904"/>
<gene>
    <name evidence="2" type="ORF">TSUD_419600</name>
</gene>
<proteinExistence type="predicted"/>
<evidence type="ECO:0000313" key="2">
    <source>
        <dbReference type="EMBL" id="GAU10584.1"/>
    </source>
</evidence>
<dbReference type="PANTHER" id="PTHR34427:SF5">
    <property type="entry name" value="DUF4283 DOMAIN-CONTAINING PROTEIN"/>
    <property type="match status" value="1"/>
</dbReference>
<feature type="compositionally biased region" description="Polar residues" evidence="1">
    <location>
        <begin position="454"/>
        <end position="471"/>
    </location>
</feature>
<evidence type="ECO:0008006" key="4">
    <source>
        <dbReference type="Google" id="ProtNLM"/>
    </source>
</evidence>
<accession>A0A1B5Z904</accession>
<feature type="region of interest" description="Disordered" evidence="1">
    <location>
        <begin position="417"/>
        <end position="481"/>
    </location>
</feature>
<dbReference type="GO" id="GO:0003676">
    <property type="term" value="F:nucleic acid binding"/>
    <property type="evidence" value="ECO:0007669"/>
    <property type="project" value="InterPro"/>
</dbReference>
<dbReference type="InterPro" id="IPR035979">
    <property type="entry name" value="RBD_domain_sf"/>
</dbReference>
<feature type="region of interest" description="Disordered" evidence="1">
    <location>
        <begin position="264"/>
        <end position="301"/>
    </location>
</feature>
<evidence type="ECO:0000313" key="3">
    <source>
        <dbReference type="Proteomes" id="UP000242715"/>
    </source>
</evidence>
<feature type="non-terminal residue" evidence="2">
    <location>
        <position position="504"/>
    </location>
</feature>
<comment type="caution">
    <text evidence="2">The sequence shown here is derived from an EMBL/GenBank/DDBJ whole genome shotgun (WGS) entry which is preliminary data.</text>
</comment>
<evidence type="ECO:0000256" key="1">
    <source>
        <dbReference type="SAM" id="MobiDB-lite"/>
    </source>
</evidence>
<protein>
    <recommendedName>
        <fullName evidence="4">RRM domain-containing protein</fullName>
    </recommendedName>
</protein>
<dbReference type="EMBL" id="BCLP01043506">
    <property type="protein sequence ID" value="GAU10584.1"/>
    <property type="molecule type" value="Genomic_DNA"/>
</dbReference>
<dbReference type="PANTHER" id="PTHR34427">
    <property type="entry name" value="DUF4283 DOMAIN PROTEIN"/>
    <property type="match status" value="1"/>
</dbReference>
<organism evidence="2 3">
    <name type="scientific">Trifolium subterraneum</name>
    <name type="common">Subterranean clover</name>
    <dbReference type="NCBI Taxonomy" id="3900"/>
    <lineage>
        <taxon>Eukaryota</taxon>
        <taxon>Viridiplantae</taxon>
        <taxon>Streptophyta</taxon>
        <taxon>Embryophyta</taxon>
        <taxon>Tracheophyta</taxon>
        <taxon>Spermatophyta</taxon>
        <taxon>Magnoliopsida</taxon>
        <taxon>eudicotyledons</taxon>
        <taxon>Gunneridae</taxon>
        <taxon>Pentapetalae</taxon>
        <taxon>rosids</taxon>
        <taxon>fabids</taxon>
        <taxon>Fabales</taxon>
        <taxon>Fabaceae</taxon>
        <taxon>Papilionoideae</taxon>
        <taxon>50 kb inversion clade</taxon>
        <taxon>NPAAA clade</taxon>
        <taxon>Hologalegina</taxon>
        <taxon>IRL clade</taxon>
        <taxon>Trifolieae</taxon>
        <taxon>Trifolium</taxon>
    </lineage>
</organism>
<reference evidence="3" key="1">
    <citation type="journal article" date="2017" name="Front. Plant Sci.">
        <title>Climate Clever Clovers: New Paradigm to Reduce the Environmental Footprint of Ruminants by Breeding Low Methanogenic Forages Utilizing Haplotype Variation.</title>
        <authorList>
            <person name="Kaur P."/>
            <person name="Appels R."/>
            <person name="Bayer P.E."/>
            <person name="Keeble-Gagnere G."/>
            <person name="Wang J."/>
            <person name="Hirakawa H."/>
            <person name="Shirasawa K."/>
            <person name="Vercoe P."/>
            <person name="Stefanova K."/>
            <person name="Durmic Z."/>
            <person name="Nichols P."/>
            <person name="Revell C."/>
            <person name="Isobe S.N."/>
            <person name="Edwards D."/>
            <person name="Erskine W."/>
        </authorList>
    </citation>
    <scope>NUCLEOTIDE SEQUENCE [LARGE SCALE GENOMIC DNA]</scope>
    <source>
        <strain evidence="3">cv. Daliak</strain>
    </source>
</reference>
<dbReference type="Proteomes" id="UP000242715">
    <property type="component" value="Unassembled WGS sequence"/>
</dbReference>